<evidence type="ECO:0000313" key="1">
    <source>
        <dbReference type="EMBL" id="KAI3695859.1"/>
    </source>
</evidence>
<organism evidence="1 2">
    <name type="scientific">Smallanthus sonchifolius</name>
    <dbReference type="NCBI Taxonomy" id="185202"/>
    <lineage>
        <taxon>Eukaryota</taxon>
        <taxon>Viridiplantae</taxon>
        <taxon>Streptophyta</taxon>
        <taxon>Embryophyta</taxon>
        <taxon>Tracheophyta</taxon>
        <taxon>Spermatophyta</taxon>
        <taxon>Magnoliopsida</taxon>
        <taxon>eudicotyledons</taxon>
        <taxon>Gunneridae</taxon>
        <taxon>Pentapetalae</taxon>
        <taxon>asterids</taxon>
        <taxon>campanulids</taxon>
        <taxon>Asterales</taxon>
        <taxon>Asteraceae</taxon>
        <taxon>Asteroideae</taxon>
        <taxon>Heliantheae alliance</taxon>
        <taxon>Millerieae</taxon>
        <taxon>Smallanthus</taxon>
    </lineage>
</organism>
<dbReference type="EMBL" id="CM042043">
    <property type="protein sequence ID" value="KAI3695859.1"/>
    <property type="molecule type" value="Genomic_DNA"/>
</dbReference>
<sequence>MMKAKLVEIEGYLFCSILSITTVRTPQPQPRTHLETLDLSFVRFPIEETLDLEVAVFLFLFFDLELADFLTIATKHQIFSNDLGFVL</sequence>
<gene>
    <name evidence="1" type="ORF">L1987_78861</name>
</gene>
<comment type="caution">
    <text evidence="1">The sequence shown here is derived from an EMBL/GenBank/DDBJ whole genome shotgun (WGS) entry which is preliminary data.</text>
</comment>
<protein>
    <submittedName>
        <fullName evidence="1">Uncharacterized protein</fullName>
    </submittedName>
</protein>
<keyword evidence="2" id="KW-1185">Reference proteome</keyword>
<name>A0ACB8ZEW8_9ASTR</name>
<proteinExistence type="predicted"/>
<evidence type="ECO:0000313" key="2">
    <source>
        <dbReference type="Proteomes" id="UP001056120"/>
    </source>
</evidence>
<reference evidence="2" key="1">
    <citation type="journal article" date="2022" name="Mol. Ecol. Resour.">
        <title>The genomes of chicory, endive, great burdock and yacon provide insights into Asteraceae palaeo-polyploidization history and plant inulin production.</title>
        <authorList>
            <person name="Fan W."/>
            <person name="Wang S."/>
            <person name="Wang H."/>
            <person name="Wang A."/>
            <person name="Jiang F."/>
            <person name="Liu H."/>
            <person name="Zhao H."/>
            <person name="Xu D."/>
            <person name="Zhang Y."/>
        </authorList>
    </citation>
    <scope>NUCLEOTIDE SEQUENCE [LARGE SCALE GENOMIC DNA]</scope>
    <source>
        <strain evidence="2">cv. Yunnan</strain>
    </source>
</reference>
<reference evidence="1 2" key="2">
    <citation type="journal article" date="2022" name="Mol. Ecol. Resour.">
        <title>The genomes of chicory, endive, great burdock and yacon provide insights into Asteraceae paleo-polyploidization history and plant inulin production.</title>
        <authorList>
            <person name="Fan W."/>
            <person name="Wang S."/>
            <person name="Wang H."/>
            <person name="Wang A."/>
            <person name="Jiang F."/>
            <person name="Liu H."/>
            <person name="Zhao H."/>
            <person name="Xu D."/>
            <person name="Zhang Y."/>
        </authorList>
    </citation>
    <scope>NUCLEOTIDE SEQUENCE [LARGE SCALE GENOMIC DNA]</scope>
    <source>
        <strain evidence="2">cv. Yunnan</strain>
        <tissue evidence="1">Leaves</tissue>
    </source>
</reference>
<dbReference type="Proteomes" id="UP001056120">
    <property type="component" value="Linkage Group LG26"/>
</dbReference>
<accession>A0ACB8ZEW8</accession>